<evidence type="ECO:0000256" key="2">
    <source>
        <dbReference type="ARBA" id="ARBA00020953"/>
    </source>
</evidence>
<dbReference type="Proteomes" id="UP000008466">
    <property type="component" value="Chromosome"/>
</dbReference>
<evidence type="ECO:0000259" key="12">
    <source>
        <dbReference type="PROSITE" id="PS51712"/>
    </source>
</evidence>
<accession>F0RS21</accession>
<comment type="similarity">
    <text evidence="1 8 9 10">Belongs to the TRAFAC class TrmE-Era-EngA-EngB-Septin-like GTPase superfamily. EngA (Der) GTPase family.</text>
</comment>
<evidence type="ECO:0000256" key="1">
    <source>
        <dbReference type="ARBA" id="ARBA00008279"/>
    </source>
</evidence>
<feature type="binding site" evidence="8">
    <location>
        <begin position="199"/>
        <end position="206"/>
    </location>
    <ligand>
        <name>GTP</name>
        <dbReference type="ChEBI" id="CHEBI:37565"/>
        <label>2</label>
    </ligand>
</feature>
<keyword evidence="5 8" id="KW-0547">Nucleotide-binding</keyword>
<dbReference type="Pfam" id="PF01926">
    <property type="entry name" value="MMR_HSR1"/>
    <property type="match status" value="2"/>
</dbReference>
<evidence type="ECO:0000256" key="3">
    <source>
        <dbReference type="ARBA" id="ARBA00022517"/>
    </source>
</evidence>
<dbReference type="HAMAP" id="MF_00195">
    <property type="entry name" value="GTPase_Der"/>
    <property type="match status" value="1"/>
</dbReference>
<evidence type="ECO:0000256" key="11">
    <source>
        <dbReference type="SAM" id="MobiDB-lite"/>
    </source>
</evidence>
<evidence type="ECO:0000256" key="9">
    <source>
        <dbReference type="PROSITE-ProRule" id="PRU01049"/>
    </source>
</evidence>
<dbReference type="EMBL" id="CP002541">
    <property type="protein sequence ID" value="ADY14626.1"/>
    <property type="molecule type" value="Genomic_DNA"/>
</dbReference>
<comment type="function">
    <text evidence="8 10">GTPase that plays an essential role in the late steps of ribosome biogenesis.</text>
</comment>
<dbReference type="AlphaFoldDB" id="F0RS21"/>
<evidence type="ECO:0000256" key="6">
    <source>
        <dbReference type="ARBA" id="ARBA00023134"/>
    </source>
</evidence>
<dbReference type="SUPFAM" id="SSF52540">
    <property type="entry name" value="P-loop containing nucleoside triphosphate hydrolases"/>
    <property type="match status" value="2"/>
</dbReference>
<feature type="binding site" evidence="8">
    <location>
        <begin position="73"/>
        <end position="77"/>
    </location>
    <ligand>
        <name>GTP</name>
        <dbReference type="ChEBI" id="CHEBI:37565"/>
        <label>1</label>
    </ligand>
</feature>
<sequence>MTDSIISPPSENVDTQVKIPVVSIIGRPNVGKSTLFNRLIGKRRAITDPTPGVTRDLIPERWLLGNHPVTLIDSGGVKVDRDSMDDLVAQKSLSLLELSDAIVFMMDCTEVTAEDRELLEYLRPFTEKIVLVVNKVDDPKRENLLWEYYEYGYQRILGISAAHGLGIEELEDTLLGMLNLVSLEEAPEEEERVKIAILGKPNTGKSTLTNLLVGKDISIVSDIAGTTRDVVMGSFNYKGSDFTVLDTAGIRRKSKVDEDVEYYSVNRAIKTIDEADVVLLMIDSVEGLADQDKKIANLIVRRGKGIILVLNKIDLLTGIGNELEAIKDRIRFLFPILSFAPLTSISALKGQDIGKLLDMVWTVWKQLNKRVETARLNEAIKEWGEAYQPPRGSTGHYKVYYGTQISANPVKFLFFVNRIKDFPQIYIQYLKNCIRKDLGFTLIPIEVDLRERRRNPSLNERGPKPQANPTPQKEVKRNTGGKAFAKPKANKPGNKASVDKTRKRNEKQGNRGRG</sequence>
<keyword evidence="14" id="KW-1185">Reference proteome</keyword>
<dbReference type="NCBIfam" id="TIGR00231">
    <property type="entry name" value="small_GTP"/>
    <property type="match status" value="2"/>
</dbReference>
<protein>
    <recommendedName>
        <fullName evidence="2 8">GTPase Der</fullName>
    </recommendedName>
    <alternativeName>
        <fullName evidence="7 8">GTP-binding protein EngA</fullName>
    </alternativeName>
</protein>
<gene>
    <name evidence="8" type="primary">der</name>
    <name evidence="13" type="ordered locus">SpiBuddy_2818</name>
</gene>
<dbReference type="OrthoDB" id="9805918at2"/>
<keyword evidence="3 8" id="KW-0690">Ribosome biogenesis</keyword>
<feature type="binding site" evidence="8">
    <location>
        <begin position="26"/>
        <end position="33"/>
    </location>
    <ligand>
        <name>GTP</name>
        <dbReference type="ChEBI" id="CHEBI:37565"/>
        <label>1</label>
    </ligand>
</feature>
<dbReference type="STRING" id="158189.SpiBuddy_2818"/>
<dbReference type="FunFam" id="3.40.50.300:FF:000040">
    <property type="entry name" value="GTPase Der"/>
    <property type="match status" value="1"/>
</dbReference>
<dbReference type="GO" id="GO:0005525">
    <property type="term" value="F:GTP binding"/>
    <property type="evidence" value="ECO:0007669"/>
    <property type="project" value="UniProtKB-UniRule"/>
</dbReference>
<dbReference type="InterPro" id="IPR016484">
    <property type="entry name" value="GTPase_Der"/>
</dbReference>
<evidence type="ECO:0000256" key="5">
    <source>
        <dbReference type="ARBA" id="ARBA00022741"/>
    </source>
</evidence>
<feature type="binding site" evidence="8">
    <location>
        <begin position="311"/>
        <end position="314"/>
    </location>
    <ligand>
        <name>GTP</name>
        <dbReference type="ChEBI" id="CHEBI:37565"/>
        <label>2</label>
    </ligand>
</feature>
<name>F0RS21_SPHGB</name>
<dbReference type="eggNOG" id="COG1160">
    <property type="taxonomic scope" value="Bacteria"/>
</dbReference>
<dbReference type="InterPro" id="IPR005225">
    <property type="entry name" value="Small_GTP-bd"/>
</dbReference>
<dbReference type="PIRSF" id="PIRSF006485">
    <property type="entry name" value="GTP-binding_EngA"/>
    <property type="match status" value="1"/>
</dbReference>
<dbReference type="InterPro" id="IPR015946">
    <property type="entry name" value="KH_dom-like_a/b"/>
</dbReference>
<feature type="region of interest" description="Disordered" evidence="11">
    <location>
        <begin position="454"/>
        <end position="514"/>
    </location>
</feature>
<dbReference type="InterPro" id="IPR006073">
    <property type="entry name" value="GTP-bd"/>
</dbReference>
<dbReference type="Pfam" id="PF14714">
    <property type="entry name" value="KH_dom-like"/>
    <property type="match status" value="1"/>
</dbReference>
<dbReference type="Gene3D" id="3.40.50.300">
    <property type="entry name" value="P-loop containing nucleotide triphosphate hydrolases"/>
    <property type="match status" value="2"/>
</dbReference>
<dbReference type="InterPro" id="IPR031166">
    <property type="entry name" value="G_ENGA"/>
</dbReference>
<evidence type="ECO:0000313" key="13">
    <source>
        <dbReference type="EMBL" id="ADY14626.1"/>
    </source>
</evidence>
<dbReference type="Gene3D" id="3.30.300.20">
    <property type="match status" value="1"/>
</dbReference>
<feature type="compositionally biased region" description="Low complexity" evidence="11">
    <location>
        <begin position="480"/>
        <end position="496"/>
    </location>
</feature>
<dbReference type="GO" id="GO:0042254">
    <property type="term" value="P:ribosome biogenesis"/>
    <property type="evidence" value="ECO:0007669"/>
    <property type="project" value="UniProtKB-KW"/>
</dbReference>
<feature type="binding site" evidence="8">
    <location>
        <begin position="134"/>
        <end position="137"/>
    </location>
    <ligand>
        <name>GTP</name>
        <dbReference type="ChEBI" id="CHEBI:37565"/>
        <label>1</label>
    </ligand>
</feature>
<dbReference type="PROSITE" id="PS51712">
    <property type="entry name" value="G_ENGA"/>
    <property type="match status" value="1"/>
</dbReference>
<dbReference type="InterPro" id="IPR027417">
    <property type="entry name" value="P-loop_NTPase"/>
</dbReference>
<dbReference type="RefSeq" id="WP_013608470.1">
    <property type="nucleotide sequence ID" value="NC_015152.1"/>
</dbReference>
<proteinExistence type="inferred from homology"/>
<dbReference type="GO" id="GO:0043022">
    <property type="term" value="F:ribosome binding"/>
    <property type="evidence" value="ECO:0007669"/>
    <property type="project" value="TreeGrafter"/>
</dbReference>
<keyword evidence="4 10" id="KW-0677">Repeat</keyword>
<dbReference type="CDD" id="cd01894">
    <property type="entry name" value="EngA1"/>
    <property type="match status" value="1"/>
</dbReference>
<dbReference type="PANTHER" id="PTHR43834">
    <property type="entry name" value="GTPASE DER"/>
    <property type="match status" value="1"/>
</dbReference>
<keyword evidence="6 8" id="KW-0342">GTP-binding</keyword>
<dbReference type="CDD" id="cd01895">
    <property type="entry name" value="EngA2"/>
    <property type="match status" value="1"/>
</dbReference>
<evidence type="ECO:0000256" key="10">
    <source>
        <dbReference type="RuleBase" id="RU004481"/>
    </source>
</evidence>
<organism evidence="13 14">
    <name type="scientific">Sphaerochaeta globosa (strain ATCC BAA-1886 / DSM 22777 / Buddy)</name>
    <name type="common">Spirochaeta sp. (strain Buddy)</name>
    <dbReference type="NCBI Taxonomy" id="158189"/>
    <lineage>
        <taxon>Bacteria</taxon>
        <taxon>Pseudomonadati</taxon>
        <taxon>Spirochaetota</taxon>
        <taxon>Spirochaetia</taxon>
        <taxon>Spirochaetales</taxon>
        <taxon>Sphaerochaetaceae</taxon>
        <taxon>Sphaerochaeta</taxon>
    </lineage>
</organism>
<dbReference type="InterPro" id="IPR032859">
    <property type="entry name" value="KH_dom-like"/>
</dbReference>
<evidence type="ECO:0000256" key="8">
    <source>
        <dbReference type="HAMAP-Rule" id="MF_00195"/>
    </source>
</evidence>
<dbReference type="NCBIfam" id="TIGR03594">
    <property type="entry name" value="GTPase_EngA"/>
    <property type="match status" value="1"/>
</dbReference>
<dbReference type="PANTHER" id="PTHR43834:SF6">
    <property type="entry name" value="GTPASE DER"/>
    <property type="match status" value="1"/>
</dbReference>
<dbReference type="HOGENOM" id="CLU_016077_6_2_12"/>
<feature type="domain" description="EngA-type G" evidence="12">
    <location>
        <begin position="193"/>
        <end position="368"/>
    </location>
</feature>
<comment type="subunit">
    <text evidence="8">Associates with the 50S ribosomal subunit.</text>
</comment>
<evidence type="ECO:0000256" key="4">
    <source>
        <dbReference type="ARBA" id="ARBA00022737"/>
    </source>
</evidence>
<evidence type="ECO:0000256" key="7">
    <source>
        <dbReference type="ARBA" id="ARBA00032345"/>
    </source>
</evidence>
<dbReference type="PRINTS" id="PR00326">
    <property type="entry name" value="GTP1OBG"/>
</dbReference>
<evidence type="ECO:0000313" key="14">
    <source>
        <dbReference type="Proteomes" id="UP000008466"/>
    </source>
</evidence>
<reference evidence="14" key="1">
    <citation type="submission" date="2011-02" db="EMBL/GenBank/DDBJ databases">
        <title>Complete sequence of Spirochaeta sp. Buddy.</title>
        <authorList>
            <person name="Lucas S."/>
            <person name="Copeland A."/>
            <person name="Lapidus A."/>
            <person name="Cheng J.-F."/>
            <person name="Goodwin L."/>
            <person name="Pitluck S."/>
            <person name="Zeytun A."/>
            <person name="Detter J.C."/>
            <person name="Han C."/>
            <person name="Tapia R."/>
            <person name="Land M."/>
            <person name="Hauser L."/>
            <person name="Kyrpides N."/>
            <person name="Ivanova N."/>
            <person name="Mikhailova N."/>
            <person name="Pagani I."/>
            <person name="Ritalahti K.M."/>
            <person name="Loeffler F.E."/>
            <person name="Woyke T."/>
        </authorList>
    </citation>
    <scope>NUCLEOTIDE SEQUENCE [LARGE SCALE GENOMIC DNA]</scope>
    <source>
        <strain evidence="14">ATCC BAA-1886 / DSM 22777 / Buddy</strain>
    </source>
</reference>
<feature type="binding site" evidence="8">
    <location>
        <begin position="246"/>
        <end position="250"/>
    </location>
    <ligand>
        <name>GTP</name>
        <dbReference type="ChEBI" id="CHEBI:37565"/>
        <label>2</label>
    </ligand>
</feature>
<dbReference type="KEGG" id="sbu:SpiBuddy_2818"/>
<feature type="compositionally biased region" description="Basic residues" evidence="11">
    <location>
        <begin position="501"/>
        <end position="514"/>
    </location>
</feature>